<dbReference type="AlphaFoldDB" id="A0A518H330"/>
<proteinExistence type="predicted"/>
<dbReference type="OrthoDB" id="289450at2"/>
<dbReference type="KEGG" id="tpla:ElP_31460"/>
<feature type="signal peptide" evidence="1">
    <location>
        <begin position="1"/>
        <end position="23"/>
    </location>
</feature>
<dbReference type="InterPro" id="IPR014262">
    <property type="entry name" value="HAF_rpt"/>
</dbReference>
<feature type="chain" id="PRO_5022012847" description="PEP-CTERM protein-sorting domain-containing protein" evidence="1">
    <location>
        <begin position="24"/>
        <end position="372"/>
    </location>
</feature>
<dbReference type="NCBIfam" id="TIGR02913">
    <property type="entry name" value="HAF_rpt"/>
    <property type="match status" value="2"/>
</dbReference>
<dbReference type="InterPro" id="IPR013424">
    <property type="entry name" value="Ice-binding_C"/>
</dbReference>
<reference evidence="2 3" key="1">
    <citation type="submission" date="2019-02" db="EMBL/GenBank/DDBJ databases">
        <title>Deep-cultivation of Planctomycetes and their phenomic and genomic characterization uncovers novel biology.</title>
        <authorList>
            <person name="Wiegand S."/>
            <person name="Jogler M."/>
            <person name="Boedeker C."/>
            <person name="Pinto D."/>
            <person name="Vollmers J."/>
            <person name="Rivas-Marin E."/>
            <person name="Kohn T."/>
            <person name="Peeters S.H."/>
            <person name="Heuer A."/>
            <person name="Rast P."/>
            <person name="Oberbeckmann S."/>
            <person name="Bunk B."/>
            <person name="Jeske O."/>
            <person name="Meyerdierks A."/>
            <person name="Storesund J.E."/>
            <person name="Kallscheuer N."/>
            <person name="Luecker S."/>
            <person name="Lage O.M."/>
            <person name="Pohl T."/>
            <person name="Merkel B.J."/>
            <person name="Hornburger P."/>
            <person name="Mueller R.-W."/>
            <person name="Bruemmer F."/>
            <person name="Labrenz M."/>
            <person name="Spormann A.M."/>
            <person name="Op den Camp H."/>
            <person name="Overmann J."/>
            <person name="Amann R."/>
            <person name="Jetten M.S.M."/>
            <person name="Mascher T."/>
            <person name="Medema M.H."/>
            <person name="Devos D.P."/>
            <person name="Kaster A.-K."/>
            <person name="Ovreas L."/>
            <person name="Rohde M."/>
            <person name="Galperin M.Y."/>
            <person name="Jogler C."/>
        </authorList>
    </citation>
    <scope>NUCLEOTIDE SEQUENCE [LARGE SCALE GENOMIC DNA]</scope>
    <source>
        <strain evidence="2 3">ElP</strain>
    </source>
</reference>
<gene>
    <name evidence="2" type="ORF">ElP_31460</name>
</gene>
<accession>A0A518H330</accession>
<dbReference type="EMBL" id="CP036426">
    <property type="protein sequence ID" value="QDV35243.1"/>
    <property type="molecule type" value="Genomic_DNA"/>
</dbReference>
<name>A0A518H330_9BACT</name>
<keyword evidence="3" id="KW-1185">Reference proteome</keyword>
<evidence type="ECO:0000313" key="3">
    <source>
        <dbReference type="Proteomes" id="UP000317835"/>
    </source>
</evidence>
<evidence type="ECO:0008006" key="4">
    <source>
        <dbReference type="Google" id="ProtNLM"/>
    </source>
</evidence>
<dbReference type="NCBIfam" id="TIGR02595">
    <property type="entry name" value="PEP_CTERM"/>
    <property type="match status" value="1"/>
</dbReference>
<dbReference type="Proteomes" id="UP000317835">
    <property type="component" value="Chromosome"/>
</dbReference>
<evidence type="ECO:0000256" key="1">
    <source>
        <dbReference type="SAM" id="SignalP"/>
    </source>
</evidence>
<keyword evidence="1" id="KW-0732">Signal</keyword>
<dbReference type="RefSeq" id="WP_145270709.1">
    <property type="nucleotide sequence ID" value="NZ_CP036426.1"/>
</dbReference>
<evidence type="ECO:0000313" key="2">
    <source>
        <dbReference type="EMBL" id="QDV35243.1"/>
    </source>
</evidence>
<protein>
    <recommendedName>
        <fullName evidence="4">PEP-CTERM protein-sorting domain-containing protein</fullName>
    </recommendedName>
</protein>
<sequence length="372" mass="39140" precursor="true">MSPAAFRPALAALACLVLSTAMAAPRAGADALYTVRNLGVLPGGLYSKAMGLNDRGQVIGISNKPAPWVHPAHSVNVPVVFEPDGTIREVDVSNPSGRGRLDLNDSGRIAEGAEVGVEGSFSDINNRGQIAGSSRYVGPGAQAPRPYAPMQAVLVEGSQRTYLGTLGGPSSRQSSYARGINEAGHVVGQSQFEDYSLFRAFLYRDGEMIDLTDRLGGAESSYADAINDRGQILGGVSGGESFLLDGDELTLFGGPGVNAMDLNNQGDVVGLYERAADRSIERRAFLFRDDTMLDLNDLIAPETGWTLNDAYAINDLGQVVGSGTIDGVSRAFLLTPEGVNVPAPDPIPEPAPIALLGLAAGWAMVRRRRAGR</sequence>
<organism evidence="2 3">
    <name type="scientific">Tautonia plasticadhaerens</name>
    <dbReference type="NCBI Taxonomy" id="2527974"/>
    <lineage>
        <taxon>Bacteria</taxon>
        <taxon>Pseudomonadati</taxon>
        <taxon>Planctomycetota</taxon>
        <taxon>Planctomycetia</taxon>
        <taxon>Isosphaerales</taxon>
        <taxon>Isosphaeraceae</taxon>
        <taxon>Tautonia</taxon>
    </lineage>
</organism>